<keyword evidence="2" id="KW-1185">Reference proteome</keyword>
<dbReference type="AlphaFoldDB" id="A0A7Y9J0T3"/>
<evidence type="ECO:0008006" key="3">
    <source>
        <dbReference type="Google" id="ProtNLM"/>
    </source>
</evidence>
<dbReference type="InterPro" id="IPR016181">
    <property type="entry name" value="Acyl_CoA_acyltransferase"/>
</dbReference>
<dbReference type="SUPFAM" id="SSF55729">
    <property type="entry name" value="Acyl-CoA N-acyltransferases (Nat)"/>
    <property type="match status" value="1"/>
</dbReference>
<dbReference type="Proteomes" id="UP000521922">
    <property type="component" value="Unassembled WGS sequence"/>
</dbReference>
<dbReference type="RefSeq" id="WP_179751508.1">
    <property type="nucleotide sequence ID" value="NZ_BAAAGN010000004.1"/>
</dbReference>
<evidence type="ECO:0000313" key="2">
    <source>
        <dbReference type="Proteomes" id="UP000521922"/>
    </source>
</evidence>
<comment type="caution">
    <text evidence="1">The sequence shown here is derived from an EMBL/GenBank/DDBJ whole genome shotgun (WGS) entry which is preliminary data.</text>
</comment>
<reference evidence="1 2" key="1">
    <citation type="submission" date="2020-07" db="EMBL/GenBank/DDBJ databases">
        <title>Sequencing the genomes of 1000 actinobacteria strains.</title>
        <authorList>
            <person name="Klenk H.-P."/>
        </authorList>
    </citation>
    <scope>NUCLEOTIDE SEQUENCE [LARGE SCALE GENOMIC DNA]</scope>
    <source>
        <strain evidence="1 2">DSM 7487</strain>
    </source>
</reference>
<organism evidence="1 2">
    <name type="scientific">Kineococcus aurantiacus</name>
    <dbReference type="NCBI Taxonomy" id="37633"/>
    <lineage>
        <taxon>Bacteria</taxon>
        <taxon>Bacillati</taxon>
        <taxon>Actinomycetota</taxon>
        <taxon>Actinomycetes</taxon>
        <taxon>Kineosporiales</taxon>
        <taxon>Kineosporiaceae</taxon>
        <taxon>Kineococcus</taxon>
    </lineage>
</organism>
<sequence>MTDSSPGPAPWRALTAHGDAWQVHGRLRGGAAELPGARLMASGLPRAQWNNADVDDPDAVDVAAVRAWYRHRGVPWGVRVPAGMVWPHGRFLFRKRLLLLERGDFRPQPLPAGLDLAAAGPGDLGTVVALDHAVFGGDPALTAAWCAPLLAAPEADVVLARRDGVPAATGYVLASEGRAGPAALLGGLTGHVPALGTWLLRRAFAAGARFAHTHPGGDAEAPALARLGFAEAAALDVHLHA</sequence>
<evidence type="ECO:0000313" key="1">
    <source>
        <dbReference type="EMBL" id="NYD22494.1"/>
    </source>
</evidence>
<name>A0A7Y9J0T3_9ACTN</name>
<gene>
    <name evidence="1" type="ORF">BJ968_002034</name>
</gene>
<dbReference type="EMBL" id="JACCBB010000001">
    <property type="protein sequence ID" value="NYD22494.1"/>
    <property type="molecule type" value="Genomic_DNA"/>
</dbReference>
<protein>
    <recommendedName>
        <fullName evidence="3">N-acetyltransferase domain-containing protein</fullName>
    </recommendedName>
</protein>
<accession>A0A7Y9J0T3</accession>
<proteinExistence type="predicted"/>